<evidence type="ECO:0000259" key="4">
    <source>
        <dbReference type="Pfam" id="PF00291"/>
    </source>
</evidence>
<dbReference type="Gene3D" id="3.40.50.1100">
    <property type="match status" value="2"/>
</dbReference>
<dbReference type="PANTHER" id="PTHR42690:SF1">
    <property type="entry name" value="THREONINE SYNTHASE-LIKE 2"/>
    <property type="match status" value="1"/>
</dbReference>
<evidence type="ECO:0000313" key="6">
    <source>
        <dbReference type="Proteomes" id="UP000823046"/>
    </source>
</evidence>
<accession>A0ABQ7JGE7</accession>
<proteinExistence type="inferred from homology"/>
<comment type="similarity">
    <text evidence="2">Belongs to the threonine synthase family.</text>
</comment>
<dbReference type="NCBIfam" id="TIGR00260">
    <property type="entry name" value="thrC"/>
    <property type="match status" value="1"/>
</dbReference>
<gene>
    <name evidence="5" type="ORF">IE077_004159</name>
</gene>
<dbReference type="InterPro" id="IPR001926">
    <property type="entry name" value="TrpB-like_PALP"/>
</dbReference>
<dbReference type="InterPro" id="IPR036052">
    <property type="entry name" value="TrpB-like_PALP_sf"/>
</dbReference>
<feature type="domain" description="Tryptophan synthase beta chain-like PALP" evidence="4">
    <location>
        <begin position="64"/>
        <end position="269"/>
    </location>
</feature>
<dbReference type="EMBL" id="JADAQX010000003">
    <property type="protein sequence ID" value="KAF8823097.1"/>
    <property type="molecule type" value="Genomic_DNA"/>
</dbReference>
<dbReference type="SUPFAM" id="SSF53686">
    <property type="entry name" value="Tryptophan synthase beta subunit-like PLP-dependent enzymes"/>
    <property type="match status" value="1"/>
</dbReference>
<dbReference type="InterPro" id="IPR004450">
    <property type="entry name" value="Thr_synthase-like"/>
</dbReference>
<evidence type="ECO:0000256" key="1">
    <source>
        <dbReference type="ARBA" id="ARBA00001933"/>
    </source>
</evidence>
<keyword evidence="6" id="KW-1185">Reference proteome</keyword>
<reference evidence="5 6" key="1">
    <citation type="journal article" date="2020" name="bioRxiv">
        <title>Metabolic contributions of an alphaproteobacterial endosymbiont in the apicomplexan Cardiosporidium cionae.</title>
        <authorList>
            <person name="Hunter E.S."/>
            <person name="Paight C.J."/>
            <person name="Lane C.E."/>
        </authorList>
    </citation>
    <scope>NUCLEOTIDE SEQUENCE [LARGE SCALE GENOMIC DNA]</scope>
    <source>
        <strain evidence="5">ESH_2018</strain>
    </source>
</reference>
<evidence type="ECO:0000256" key="3">
    <source>
        <dbReference type="ARBA" id="ARBA00022898"/>
    </source>
</evidence>
<dbReference type="Proteomes" id="UP000823046">
    <property type="component" value="Unassembled WGS sequence"/>
</dbReference>
<sequence length="408" mass="45568">MARCNKWNKFPGCPLGMLSFQELCFEVMSRFIDTSEIPSEDLRKTCIGRLISRYLCATTNHRAIAKFKVTPKLTILGATSGDTGSAAIAGIQGRKNIDCVILYPKDRTSRIQELQMTTTLDENITCIAINGSFDDCQSIVKSCLNSELKELCNLVAANSINWARILAQMTYFWYAAFRVLEKKNTSLVDFSVPTGNFGNILSAFYARKMGAPIGNLIIASNSNNILTQFCGNGAYKVSKVIPTISPAMDIQVSSNLERFLFDRLNYDGALIKTKYDCLANMKEFYIDPEDLVNVQREFFSFYATENETKAAIKHIFLTTNVITDPHTAVGFVCAEKFNAQVAPVKKNVCVCVATAHFGKFIDSIREILGDAPLEGRMPLEQRDWRSVWIPSLLGKAIDFTEEIYGDAR</sequence>
<protein>
    <submittedName>
        <fullName evidence="5">Threonine synthase</fullName>
    </submittedName>
</protein>
<comment type="caution">
    <text evidence="5">The sequence shown here is derived from an EMBL/GenBank/DDBJ whole genome shotgun (WGS) entry which is preliminary data.</text>
</comment>
<name>A0ABQ7JGE7_9APIC</name>
<comment type="cofactor">
    <cofactor evidence="1">
        <name>pyridoxal 5'-phosphate</name>
        <dbReference type="ChEBI" id="CHEBI:597326"/>
    </cofactor>
</comment>
<dbReference type="PANTHER" id="PTHR42690">
    <property type="entry name" value="THREONINE SYNTHASE FAMILY MEMBER"/>
    <property type="match status" value="1"/>
</dbReference>
<dbReference type="InterPro" id="IPR051166">
    <property type="entry name" value="Threonine_Synthase"/>
</dbReference>
<keyword evidence="3" id="KW-0663">Pyridoxal phosphate</keyword>
<dbReference type="Pfam" id="PF00291">
    <property type="entry name" value="PALP"/>
    <property type="match status" value="1"/>
</dbReference>
<evidence type="ECO:0000313" key="5">
    <source>
        <dbReference type="EMBL" id="KAF8823097.1"/>
    </source>
</evidence>
<evidence type="ECO:0000256" key="2">
    <source>
        <dbReference type="ARBA" id="ARBA00005517"/>
    </source>
</evidence>
<organism evidence="5 6">
    <name type="scientific">Cardiosporidium cionae</name>
    <dbReference type="NCBI Taxonomy" id="476202"/>
    <lineage>
        <taxon>Eukaryota</taxon>
        <taxon>Sar</taxon>
        <taxon>Alveolata</taxon>
        <taxon>Apicomplexa</taxon>
        <taxon>Aconoidasida</taxon>
        <taxon>Nephromycida</taxon>
        <taxon>Cardiosporidium</taxon>
    </lineage>
</organism>